<comment type="subunit">
    <text evidence="5 6">Homodimer.</text>
</comment>
<dbReference type="GO" id="GO:0005829">
    <property type="term" value="C:cytosol"/>
    <property type="evidence" value="ECO:0007669"/>
    <property type="project" value="TreeGrafter"/>
</dbReference>
<feature type="binding site" evidence="5">
    <location>
        <begin position="154"/>
        <end position="160"/>
    </location>
    <ligand>
        <name>ATP</name>
        <dbReference type="ChEBI" id="CHEBI:30616"/>
    </ligand>
</feature>
<dbReference type="SUPFAM" id="SSF56059">
    <property type="entry name" value="Glutathione synthetase ATP-binding domain-like"/>
    <property type="match status" value="1"/>
</dbReference>
<dbReference type="NCBIfam" id="NF004676">
    <property type="entry name" value="PRK06019.1-2"/>
    <property type="match status" value="1"/>
</dbReference>
<evidence type="ECO:0000259" key="7">
    <source>
        <dbReference type="PROSITE" id="PS50975"/>
    </source>
</evidence>
<dbReference type="InterPro" id="IPR011761">
    <property type="entry name" value="ATP-grasp"/>
</dbReference>
<keyword evidence="4 5" id="KW-0067">ATP-binding</keyword>
<dbReference type="RefSeq" id="WP_207142270.1">
    <property type="nucleotide sequence ID" value="NZ_JAEKJZ010000004.1"/>
</dbReference>
<dbReference type="NCBIfam" id="NF004679">
    <property type="entry name" value="PRK06019.1-5"/>
    <property type="match status" value="1"/>
</dbReference>
<dbReference type="Pfam" id="PF17769">
    <property type="entry name" value="PurK_C"/>
    <property type="match status" value="1"/>
</dbReference>
<dbReference type="EC" id="6.3.4.18" evidence="5 6"/>
<keyword evidence="3 5" id="KW-0658">Purine biosynthesis</keyword>
<feature type="binding site" evidence="5">
    <location>
        <begin position="272"/>
        <end position="273"/>
    </location>
    <ligand>
        <name>ATP</name>
        <dbReference type="ChEBI" id="CHEBI:30616"/>
    </ligand>
</feature>
<feature type="binding site" evidence="5">
    <location>
        <position position="192"/>
    </location>
    <ligand>
        <name>ATP</name>
        <dbReference type="ChEBI" id="CHEBI:30616"/>
    </ligand>
</feature>
<dbReference type="NCBIfam" id="TIGR01161">
    <property type="entry name" value="purK"/>
    <property type="match status" value="1"/>
</dbReference>
<dbReference type="InterPro" id="IPR054350">
    <property type="entry name" value="PurT/PurK_preATP-grasp"/>
</dbReference>
<organism evidence="8 9">
    <name type="scientific">Roseibium aggregatum</name>
    <dbReference type="NCBI Taxonomy" id="187304"/>
    <lineage>
        <taxon>Bacteria</taxon>
        <taxon>Pseudomonadati</taxon>
        <taxon>Pseudomonadota</taxon>
        <taxon>Alphaproteobacteria</taxon>
        <taxon>Hyphomicrobiales</taxon>
        <taxon>Stappiaceae</taxon>
        <taxon>Roseibium</taxon>
    </lineage>
</organism>
<comment type="function">
    <text evidence="5">Catalyzes the ATP-dependent conversion of 5-aminoimidazole ribonucleotide (AIR) and HCO(3)(-) to N5-carboxyaminoimidazole ribonucleotide (N5-CAIR).</text>
</comment>
<dbReference type="GO" id="GO:0006189">
    <property type="term" value="P:'de novo' IMP biosynthetic process"/>
    <property type="evidence" value="ECO:0007669"/>
    <property type="project" value="UniProtKB-UniRule"/>
</dbReference>
<comment type="function">
    <text evidence="6">Catalyzes the ATP-dependent conversion of 5-aminoimidazole ribonucleotide (AIR) and HCO(3)- to N5-carboxyaminoimidazole ribonucleotide (N5-CAIR).</text>
</comment>
<feature type="binding site" evidence="5">
    <location>
        <position position="109"/>
    </location>
    <ligand>
        <name>ATP</name>
        <dbReference type="ChEBI" id="CHEBI:30616"/>
    </ligand>
</feature>
<dbReference type="Gene3D" id="3.30.470.20">
    <property type="entry name" value="ATP-grasp fold, B domain"/>
    <property type="match status" value="1"/>
</dbReference>
<evidence type="ECO:0000256" key="2">
    <source>
        <dbReference type="ARBA" id="ARBA00022741"/>
    </source>
</evidence>
<dbReference type="GO" id="GO:0034028">
    <property type="term" value="F:5-(carboxyamino)imidazole ribonucleotide synthase activity"/>
    <property type="evidence" value="ECO:0007669"/>
    <property type="project" value="UniProtKB-UniRule"/>
</dbReference>
<comment type="pathway">
    <text evidence="5 6">Purine metabolism; IMP biosynthesis via de novo pathway; 5-amino-1-(5-phospho-D-ribosyl)imidazole-4-carboxylate from 5-amino-1-(5-phospho-D-ribosyl)imidazole (N5-CAIR route): step 1/2.</text>
</comment>
<dbReference type="FunFam" id="3.30.1490.20:FF:000015">
    <property type="entry name" value="N5-carboxyaminoimidazole ribonucleotide synthase"/>
    <property type="match status" value="1"/>
</dbReference>
<dbReference type="GO" id="GO:0004638">
    <property type="term" value="F:phosphoribosylaminoimidazole carboxylase activity"/>
    <property type="evidence" value="ECO:0007669"/>
    <property type="project" value="InterPro"/>
</dbReference>
<dbReference type="Gene3D" id="3.40.50.20">
    <property type="match status" value="1"/>
</dbReference>
<accession>A0A939EIU7</accession>
<dbReference type="InterPro" id="IPR016185">
    <property type="entry name" value="PreATP-grasp_dom_sf"/>
</dbReference>
<dbReference type="GO" id="GO:0046872">
    <property type="term" value="F:metal ion binding"/>
    <property type="evidence" value="ECO:0007669"/>
    <property type="project" value="InterPro"/>
</dbReference>
<evidence type="ECO:0000256" key="3">
    <source>
        <dbReference type="ARBA" id="ARBA00022755"/>
    </source>
</evidence>
<dbReference type="InterPro" id="IPR005875">
    <property type="entry name" value="PurK"/>
</dbReference>
<evidence type="ECO:0000313" key="9">
    <source>
        <dbReference type="Proteomes" id="UP000664096"/>
    </source>
</evidence>
<dbReference type="PANTHER" id="PTHR11609">
    <property type="entry name" value="PURINE BIOSYNTHESIS PROTEIN 6/7, PUR6/7"/>
    <property type="match status" value="1"/>
</dbReference>
<comment type="caution">
    <text evidence="8">The sequence shown here is derived from an EMBL/GenBank/DDBJ whole genome shotgun (WGS) entry which is preliminary data.</text>
</comment>
<dbReference type="SUPFAM" id="SSF52440">
    <property type="entry name" value="PreATP-grasp domain"/>
    <property type="match status" value="1"/>
</dbReference>
<evidence type="ECO:0000256" key="1">
    <source>
        <dbReference type="ARBA" id="ARBA00022598"/>
    </source>
</evidence>
<dbReference type="Pfam" id="PF02222">
    <property type="entry name" value="ATP-grasp"/>
    <property type="match status" value="1"/>
</dbReference>
<comment type="catalytic activity">
    <reaction evidence="5 6">
        <text>5-amino-1-(5-phospho-beta-D-ribosyl)imidazole + hydrogencarbonate + ATP = 5-carboxyamino-1-(5-phospho-D-ribosyl)imidazole + ADP + phosphate + 2 H(+)</text>
        <dbReference type="Rhea" id="RHEA:19317"/>
        <dbReference type="ChEBI" id="CHEBI:15378"/>
        <dbReference type="ChEBI" id="CHEBI:17544"/>
        <dbReference type="ChEBI" id="CHEBI:30616"/>
        <dbReference type="ChEBI" id="CHEBI:43474"/>
        <dbReference type="ChEBI" id="CHEBI:58730"/>
        <dbReference type="ChEBI" id="CHEBI:137981"/>
        <dbReference type="ChEBI" id="CHEBI:456216"/>
        <dbReference type="EC" id="6.3.4.18"/>
    </reaction>
</comment>
<gene>
    <name evidence="5 6" type="primary">purK</name>
    <name evidence="8" type="ORF">JF539_18895</name>
</gene>
<dbReference type="InterPro" id="IPR003135">
    <property type="entry name" value="ATP-grasp_carboxylate-amine"/>
</dbReference>
<dbReference type="FunFam" id="3.30.470.20:FF:000029">
    <property type="entry name" value="N5-carboxyaminoimidazole ribonucleotide synthase"/>
    <property type="match status" value="1"/>
</dbReference>
<dbReference type="Proteomes" id="UP000664096">
    <property type="component" value="Unassembled WGS sequence"/>
</dbReference>
<evidence type="ECO:0000256" key="4">
    <source>
        <dbReference type="ARBA" id="ARBA00022840"/>
    </source>
</evidence>
<feature type="binding site" evidence="5">
    <location>
        <position position="149"/>
    </location>
    <ligand>
        <name>ATP</name>
        <dbReference type="ChEBI" id="CHEBI:30616"/>
    </ligand>
</feature>
<evidence type="ECO:0000256" key="5">
    <source>
        <dbReference type="HAMAP-Rule" id="MF_01928"/>
    </source>
</evidence>
<proteinExistence type="inferred from homology"/>
<dbReference type="InterPro" id="IPR011054">
    <property type="entry name" value="Rudment_hybrid_motif"/>
</dbReference>
<keyword evidence="1 5" id="KW-0436">Ligase</keyword>
<feature type="binding site" evidence="5">
    <location>
        <begin position="184"/>
        <end position="187"/>
    </location>
    <ligand>
        <name>ATP</name>
        <dbReference type="ChEBI" id="CHEBI:30616"/>
    </ligand>
</feature>
<keyword evidence="2 5" id="KW-0547">Nucleotide-binding</keyword>
<feature type="binding site" evidence="5">
    <location>
        <position position="215"/>
    </location>
    <ligand>
        <name>ATP</name>
        <dbReference type="ChEBI" id="CHEBI:30616"/>
    </ligand>
</feature>
<reference evidence="8" key="1">
    <citation type="submission" date="2020-12" db="EMBL/GenBank/DDBJ databases">
        <title>Oil enriched cultivation method for isolating marine PHA-producing bacteria.</title>
        <authorList>
            <person name="Zheng W."/>
            <person name="Yu S."/>
            <person name="Huang Y."/>
        </authorList>
    </citation>
    <scope>NUCLEOTIDE SEQUENCE</scope>
    <source>
        <strain evidence="8">SY-2-12</strain>
    </source>
</reference>
<name>A0A939EIU7_9HYPH</name>
<dbReference type="InterPro" id="IPR013815">
    <property type="entry name" value="ATP_grasp_subdomain_1"/>
</dbReference>
<evidence type="ECO:0000313" key="8">
    <source>
        <dbReference type="EMBL" id="MBN9672429.1"/>
    </source>
</evidence>
<dbReference type="SUPFAM" id="SSF51246">
    <property type="entry name" value="Rudiment single hybrid motif"/>
    <property type="match status" value="1"/>
</dbReference>
<dbReference type="GO" id="GO:0005524">
    <property type="term" value="F:ATP binding"/>
    <property type="evidence" value="ECO:0007669"/>
    <property type="project" value="UniProtKB-UniRule"/>
</dbReference>
<dbReference type="InterPro" id="IPR040686">
    <property type="entry name" value="PurK_C"/>
</dbReference>
<dbReference type="PANTHER" id="PTHR11609:SF5">
    <property type="entry name" value="PHOSPHORIBOSYLAMINOIMIDAZOLE CARBOXYLASE"/>
    <property type="match status" value="1"/>
</dbReference>
<dbReference type="NCBIfam" id="NF004675">
    <property type="entry name" value="PRK06019.1-1"/>
    <property type="match status" value="1"/>
</dbReference>
<protein>
    <recommendedName>
        <fullName evidence="5 6">N5-carboxyaminoimidazole ribonucleotide synthase</fullName>
        <shortName evidence="5 6">N5-CAIR synthase</shortName>
        <ecNumber evidence="5 6">6.3.4.18</ecNumber>
    </recommendedName>
    <alternativeName>
        <fullName evidence="5 6">5-(carboxyamino)imidazole ribonucleotide synthetase</fullName>
    </alternativeName>
</protein>
<dbReference type="Gene3D" id="3.30.1490.20">
    <property type="entry name" value="ATP-grasp fold, A domain"/>
    <property type="match status" value="1"/>
</dbReference>
<dbReference type="Pfam" id="PF22660">
    <property type="entry name" value="RS_preATP-grasp-like"/>
    <property type="match status" value="1"/>
</dbReference>
<dbReference type="PROSITE" id="PS50975">
    <property type="entry name" value="ATP_GRASP"/>
    <property type="match status" value="1"/>
</dbReference>
<evidence type="ECO:0000256" key="6">
    <source>
        <dbReference type="RuleBase" id="RU361200"/>
    </source>
</evidence>
<sequence>MNERTRLSPGDTIGILGGGQLGRMLAQSAASMGLKSHIYCPDPNSPAFDVSAFYTVAPYEDIDALNRFAASVSVVTYEFENVPGPTAAHLDALVPVRPGVRALEVSQDRLFEKRYLTEAGVAIAGFAEINSQKDLENALETFSGRGVLKTRRLGYDGKGQLMIRQAGDADGAFDELGGVPAVLEDLIDFDCEVSVIVARDLDGACACYDIARNHHENHILKTSTVPAGVSKETAESARAMAEKIVKGLDYVGVMGVEMFLVRDDAGERLLVNEIAPRVHNSGHWTQDACLTSQFDQHIRAIAGWPLGSADRHSDAIMENLIGFDADTWPEALKDPAARLHLYGKAEIRHGRKMGHVNRISQKTG</sequence>
<comment type="similarity">
    <text evidence="5 6">Belongs to the PurK/PurT family.</text>
</comment>
<dbReference type="AlphaFoldDB" id="A0A939EIU7"/>
<dbReference type="HAMAP" id="MF_01928">
    <property type="entry name" value="PurK"/>
    <property type="match status" value="1"/>
</dbReference>
<feature type="domain" description="ATP-grasp" evidence="7">
    <location>
        <begin position="113"/>
        <end position="302"/>
    </location>
</feature>
<dbReference type="EMBL" id="JAEKJZ010000004">
    <property type="protein sequence ID" value="MBN9672429.1"/>
    <property type="molecule type" value="Genomic_DNA"/>
</dbReference>